<evidence type="ECO:0000256" key="2">
    <source>
        <dbReference type="ARBA" id="ARBA00023136"/>
    </source>
</evidence>
<reference evidence="4 5" key="1">
    <citation type="submission" date="2014-07" db="EMBL/GenBank/DDBJ databases">
        <title>Whole Genome Sequence of the Amycolatopsis methanolica 239.</title>
        <authorList>
            <person name="Tang B."/>
        </authorList>
    </citation>
    <scope>NUCLEOTIDE SEQUENCE [LARGE SCALE GENOMIC DNA]</scope>
    <source>
        <strain evidence="4 5">239</strain>
    </source>
</reference>
<dbReference type="KEGG" id="amq:AMETH_6075"/>
<dbReference type="GO" id="GO:0016020">
    <property type="term" value="C:membrane"/>
    <property type="evidence" value="ECO:0007669"/>
    <property type="project" value="UniProtKB-SubCell"/>
</dbReference>
<proteinExistence type="predicted"/>
<dbReference type="SUPFAM" id="SSF54427">
    <property type="entry name" value="NTF2-like"/>
    <property type="match status" value="1"/>
</dbReference>
<dbReference type="Proteomes" id="UP000062973">
    <property type="component" value="Chromosome"/>
</dbReference>
<dbReference type="PATRIC" id="fig|1068978.7.peg.6527"/>
<dbReference type="InterPro" id="IPR032710">
    <property type="entry name" value="NTF2-like_dom_sf"/>
</dbReference>
<dbReference type="EMBL" id="CP009110">
    <property type="protein sequence ID" value="AIJ26167.1"/>
    <property type="molecule type" value="Genomic_DNA"/>
</dbReference>
<gene>
    <name evidence="4" type="ORF">AMETH_6075</name>
</gene>
<evidence type="ECO:0000313" key="4">
    <source>
        <dbReference type="EMBL" id="AIJ26167.1"/>
    </source>
</evidence>
<keyword evidence="3" id="KW-1133">Transmembrane helix</keyword>
<sequence>MTDQTENARKRAGAPMWVGKPFLVTLSALTVVALAAAVWFVTAWLSGSDAAAAAAHTRGEAERAGEQAIAVFGTLDYRNVDAGLDEWERVSTGPLNEEVKKSRQQQSQVIKNGRTSTSAKILSGGLTELDAAGGTAKMIAVAEIVVTPDQGQPVTKRNRFQADLQRTDQGWKLSSIQALAIGG</sequence>
<comment type="subcellular location">
    <subcellularLocation>
        <location evidence="1">Membrane</location>
    </subcellularLocation>
</comment>
<evidence type="ECO:0000313" key="5">
    <source>
        <dbReference type="Proteomes" id="UP000062973"/>
    </source>
</evidence>
<evidence type="ECO:0000256" key="3">
    <source>
        <dbReference type="SAM" id="Phobius"/>
    </source>
</evidence>
<evidence type="ECO:0008006" key="6">
    <source>
        <dbReference type="Google" id="ProtNLM"/>
    </source>
</evidence>
<keyword evidence="5" id="KW-1185">Reference proteome</keyword>
<keyword evidence="3" id="KW-0812">Transmembrane</keyword>
<dbReference type="OrthoDB" id="3472661at2"/>
<keyword evidence="2 3" id="KW-0472">Membrane</keyword>
<accession>A0A076N817</accession>
<dbReference type="AlphaFoldDB" id="A0A076N817"/>
<protein>
    <recommendedName>
        <fullName evidence="6">Mce-associated membrane protein</fullName>
    </recommendedName>
</protein>
<dbReference type="HOGENOM" id="CLU_090655_1_0_11"/>
<name>A0A076N817_AMYME</name>
<dbReference type="RefSeq" id="WP_020486744.1">
    <property type="nucleotide sequence ID" value="NZ_AQUL01000001.1"/>
</dbReference>
<evidence type="ECO:0000256" key="1">
    <source>
        <dbReference type="ARBA" id="ARBA00004370"/>
    </source>
</evidence>
<dbReference type="PANTHER" id="PTHR37042">
    <property type="entry name" value="OUTER MEMBRANE PROTEIN RV1973"/>
    <property type="match status" value="1"/>
</dbReference>
<dbReference type="eggNOG" id="ENOG5033H7Y">
    <property type="taxonomic scope" value="Bacteria"/>
</dbReference>
<dbReference type="STRING" id="1068978.AMETH_6075"/>
<dbReference type="PANTHER" id="PTHR37042:SF4">
    <property type="entry name" value="OUTER MEMBRANE PROTEIN RV1973"/>
    <property type="match status" value="1"/>
</dbReference>
<organism evidence="4 5">
    <name type="scientific">Amycolatopsis methanolica 239</name>
    <dbReference type="NCBI Taxonomy" id="1068978"/>
    <lineage>
        <taxon>Bacteria</taxon>
        <taxon>Bacillati</taxon>
        <taxon>Actinomycetota</taxon>
        <taxon>Actinomycetes</taxon>
        <taxon>Pseudonocardiales</taxon>
        <taxon>Pseudonocardiaceae</taxon>
        <taxon>Amycolatopsis</taxon>
        <taxon>Amycolatopsis methanolica group</taxon>
    </lineage>
</organism>
<feature type="transmembrane region" description="Helical" evidence="3">
    <location>
        <begin position="21"/>
        <end position="45"/>
    </location>
</feature>